<proteinExistence type="predicted"/>
<dbReference type="Pfam" id="PF14223">
    <property type="entry name" value="Retrotran_gag_2"/>
    <property type="match status" value="1"/>
</dbReference>
<sequence length="106" mass="11981">MVGLNSVTVLILEANKFNNWHFRIVAILKREMCNEALEGPPGDNATTEVRSRFIKVDAKAQSIIVHSVSDKHLHIIKDCEYAKDQIAALKGVFVRSSSFTKLTLWR</sequence>
<reference evidence="1" key="1">
    <citation type="submission" date="2013-07" db="EMBL/GenBank/DDBJ databases">
        <title>Midgut Transcriptome Profiling of Anoplphora glabripennis, a Lignocellulose Degrading, Wood-Boring Cerambycid.</title>
        <authorList>
            <person name="Scully E.D."/>
            <person name="Hoover K."/>
            <person name="Carlson J.E."/>
            <person name="Tien M."/>
            <person name="Geib S.M."/>
        </authorList>
    </citation>
    <scope>NUCLEOTIDE SEQUENCE</scope>
</reference>
<name>V5FR81_ANOGL</name>
<dbReference type="EMBL" id="GALX01008316">
    <property type="protein sequence ID" value="JAB60150.1"/>
    <property type="molecule type" value="Transcribed_RNA"/>
</dbReference>
<organism evidence="1">
    <name type="scientific">Anoplophora glabripennis</name>
    <name type="common">Asian longhorn beetle</name>
    <name type="synonym">Anoplophora nobilis</name>
    <dbReference type="NCBI Taxonomy" id="217634"/>
    <lineage>
        <taxon>Eukaryota</taxon>
        <taxon>Metazoa</taxon>
        <taxon>Ecdysozoa</taxon>
        <taxon>Arthropoda</taxon>
        <taxon>Hexapoda</taxon>
        <taxon>Insecta</taxon>
        <taxon>Pterygota</taxon>
        <taxon>Neoptera</taxon>
        <taxon>Endopterygota</taxon>
        <taxon>Coleoptera</taxon>
        <taxon>Polyphaga</taxon>
        <taxon>Cucujiformia</taxon>
        <taxon>Chrysomeloidea</taxon>
        <taxon>Cerambycidae</taxon>
        <taxon>Lamiinae</taxon>
        <taxon>Lamiini</taxon>
        <taxon>Anoplophora</taxon>
    </lineage>
</organism>
<dbReference type="AlphaFoldDB" id="V5FR81"/>
<protein>
    <submittedName>
        <fullName evidence="1">Uncharacterized protein</fullName>
    </submittedName>
</protein>
<evidence type="ECO:0000313" key="1">
    <source>
        <dbReference type="EMBL" id="JAB60150.1"/>
    </source>
</evidence>
<accession>V5FR81</accession>